<accession>A0ABR0S8G9</accession>
<dbReference type="PANTHER" id="PTHR37534:SF46">
    <property type="entry name" value="ZN(II)2CYS6 TRANSCRIPTION FACTOR (EUROFUNG)"/>
    <property type="match status" value="1"/>
</dbReference>
<dbReference type="Proteomes" id="UP001338125">
    <property type="component" value="Unassembled WGS sequence"/>
</dbReference>
<dbReference type="SMART" id="SM00066">
    <property type="entry name" value="GAL4"/>
    <property type="match status" value="1"/>
</dbReference>
<dbReference type="PROSITE" id="PS00463">
    <property type="entry name" value="ZN2_CY6_FUNGAL_1"/>
    <property type="match status" value="1"/>
</dbReference>
<sequence length="532" mass="60753">MSEKRKQQTTPRKGCWECRRRKLRCDGKRPTCQTCQVREIVCPGYTEKKPLTWLPTGATSRLRNSIRRVAIKSGLETVGTESDSSPEVAALHLVGKGRKRNAVARKHQNSLGPGRPRNVSPIWPAPIDLRPTQWDFIDLMVFHKTHIVPAIMSKHGDRFPVRIQEVNLDFLSPLSQSTRYSLLAQHFVYRIKFTSKANRLALEPTNSGPLAALWANFYRCVGSAIGALNEEIVQNTSSSVGGLLMSIALLVSAEINICSMPVWRAHVAGFFTLMQQCGGVRKVLSQLNRESRYYTQMFILLMFEYNATSPRHDQITQIYDLTMDDWVDIVATDDYAIFYPTYSCADPLFLCAIEIAYLRREHFLGTVTQSETDERLYDIICRLHEFSPKDWLESKRQQGLIQAPIIAYVYKPTMILFGILSIPCADPFIRAELKRMHRFYHADIMQVLELAMREDIALDYILLAVVIGGFSTATMGTAADRALVERYLLRSEDDLCEGKPPRMALEVLRRFWASGKTEWDDCFDKMYTLTLI</sequence>
<evidence type="ECO:0000313" key="5">
    <source>
        <dbReference type="Proteomes" id="UP001338125"/>
    </source>
</evidence>
<feature type="domain" description="Zn(2)-C6 fungal-type" evidence="3">
    <location>
        <begin position="14"/>
        <end position="42"/>
    </location>
</feature>
<evidence type="ECO:0000313" key="4">
    <source>
        <dbReference type="EMBL" id="KAK5988408.1"/>
    </source>
</evidence>
<proteinExistence type="predicted"/>
<dbReference type="Pfam" id="PF11951">
    <property type="entry name" value="Fungal_trans_2"/>
    <property type="match status" value="1"/>
</dbReference>
<dbReference type="PANTHER" id="PTHR37534">
    <property type="entry name" value="TRANSCRIPTIONAL ACTIVATOR PROTEIN UGA3"/>
    <property type="match status" value="1"/>
</dbReference>
<keyword evidence="2" id="KW-0539">Nucleus</keyword>
<keyword evidence="5" id="KW-1185">Reference proteome</keyword>
<protein>
    <recommendedName>
        <fullName evidence="3">Zn(2)-C6 fungal-type domain-containing protein</fullName>
    </recommendedName>
</protein>
<dbReference type="InterPro" id="IPR001138">
    <property type="entry name" value="Zn2Cys6_DnaBD"/>
</dbReference>
<dbReference type="Gene3D" id="4.10.240.10">
    <property type="entry name" value="Zn(2)-C6 fungal-type DNA-binding domain"/>
    <property type="match status" value="1"/>
</dbReference>
<dbReference type="InterPro" id="IPR021858">
    <property type="entry name" value="Fun_TF"/>
</dbReference>
<name>A0ABR0S8G9_9HYPO</name>
<dbReference type="EMBL" id="JAVFKD010000016">
    <property type="protein sequence ID" value="KAK5988408.1"/>
    <property type="molecule type" value="Genomic_DNA"/>
</dbReference>
<evidence type="ECO:0000259" key="3">
    <source>
        <dbReference type="PROSITE" id="PS50048"/>
    </source>
</evidence>
<dbReference type="SUPFAM" id="SSF57701">
    <property type="entry name" value="Zn2/Cys6 DNA-binding domain"/>
    <property type="match status" value="1"/>
</dbReference>
<dbReference type="CDD" id="cd00067">
    <property type="entry name" value="GAL4"/>
    <property type="match status" value="1"/>
</dbReference>
<comment type="subcellular location">
    <subcellularLocation>
        <location evidence="1">Nucleus</location>
    </subcellularLocation>
</comment>
<evidence type="ECO:0000256" key="2">
    <source>
        <dbReference type="ARBA" id="ARBA00023242"/>
    </source>
</evidence>
<reference evidence="4 5" key="1">
    <citation type="submission" date="2024-01" db="EMBL/GenBank/DDBJ databases">
        <title>Complete genome of Cladobotryum mycophilum ATHUM6906.</title>
        <authorList>
            <person name="Christinaki A.C."/>
            <person name="Myridakis A.I."/>
            <person name="Kouvelis V.N."/>
        </authorList>
    </citation>
    <scope>NUCLEOTIDE SEQUENCE [LARGE SCALE GENOMIC DNA]</scope>
    <source>
        <strain evidence="4 5">ATHUM6906</strain>
    </source>
</reference>
<evidence type="ECO:0000256" key="1">
    <source>
        <dbReference type="ARBA" id="ARBA00004123"/>
    </source>
</evidence>
<dbReference type="Pfam" id="PF00172">
    <property type="entry name" value="Zn_clus"/>
    <property type="match status" value="1"/>
</dbReference>
<dbReference type="PROSITE" id="PS50048">
    <property type="entry name" value="ZN2_CY6_FUNGAL_2"/>
    <property type="match status" value="1"/>
</dbReference>
<organism evidence="4 5">
    <name type="scientific">Cladobotryum mycophilum</name>
    <dbReference type="NCBI Taxonomy" id="491253"/>
    <lineage>
        <taxon>Eukaryota</taxon>
        <taxon>Fungi</taxon>
        <taxon>Dikarya</taxon>
        <taxon>Ascomycota</taxon>
        <taxon>Pezizomycotina</taxon>
        <taxon>Sordariomycetes</taxon>
        <taxon>Hypocreomycetidae</taxon>
        <taxon>Hypocreales</taxon>
        <taxon>Hypocreaceae</taxon>
        <taxon>Cladobotryum</taxon>
    </lineage>
</organism>
<comment type="caution">
    <text evidence="4">The sequence shown here is derived from an EMBL/GenBank/DDBJ whole genome shotgun (WGS) entry which is preliminary data.</text>
</comment>
<dbReference type="InterPro" id="IPR036864">
    <property type="entry name" value="Zn2-C6_fun-type_DNA-bd_sf"/>
</dbReference>
<gene>
    <name evidence="4" type="ORF">PT974_12562</name>
</gene>